<protein>
    <submittedName>
        <fullName evidence="2">Uncharacterized protein</fullName>
    </submittedName>
</protein>
<feature type="transmembrane region" description="Helical" evidence="1">
    <location>
        <begin position="129"/>
        <end position="149"/>
    </location>
</feature>
<dbReference type="Proteomes" id="UP000234343">
    <property type="component" value="Chromosome"/>
</dbReference>
<evidence type="ECO:0000256" key="1">
    <source>
        <dbReference type="SAM" id="Phobius"/>
    </source>
</evidence>
<keyword evidence="3" id="KW-1185">Reference proteome</keyword>
<keyword evidence="1" id="KW-0812">Transmembrane</keyword>
<evidence type="ECO:0000313" key="3">
    <source>
        <dbReference type="Proteomes" id="UP000234343"/>
    </source>
</evidence>
<accession>A0A2H5FIQ3</accession>
<proteinExistence type="predicted"/>
<dbReference type="EMBL" id="CP025491">
    <property type="protein sequence ID" value="AUH71438.1"/>
    <property type="molecule type" value="Genomic_DNA"/>
</dbReference>
<name>A0A2H5FIQ3_9GAMM</name>
<gene>
    <name evidence="2" type="ORF">CAB17_04690</name>
</gene>
<evidence type="ECO:0000313" key="2">
    <source>
        <dbReference type="EMBL" id="AUH71438.1"/>
    </source>
</evidence>
<feature type="transmembrane region" description="Helical" evidence="1">
    <location>
        <begin position="101"/>
        <end position="123"/>
    </location>
</feature>
<dbReference type="RefSeq" id="WP_101899172.1">
    <property type="nucleotide sequence ID" value="NZ_CP025491.2"/>
</dbReference>
<dbReference type="AlphaFoldDB" id="A0A2H5FIQ3"/>
<keyword evidence="1" id="KW-1133">Transmembrane helix</keyword>
<dbReference type="KEGG" id="lsh:CAB17_04690"/>
<organism evidence="2 3">
    <name type="scientific">Legionella sainthelensi</name>
    <dbReference type="NCBI Taxonomy" id="28087"/>
    <lineage>
        <taxon>Bacteria</taxon>
        <taxon>Pseudomonadati</taxon>
        <taxon>Pseudomonadota</taxon>
        <taxon>Gammaproteobacteria</taxon>
        <taxon>Legionellales</taxon>
        <taxon>Legionellaceae</taxon>
        <taxon>Legionella</taxon>
    </lineage>
</organism>
<reference evidence="2 3" key="1">
    <citation type="submission" date="2017-12" db="EMBL/GenBank/DDBJ databases">
        <title>Legionella sainthelensi LA01-117, whole genome sequence of a clinical isolate from New Zealand.</title>
        <authorList>
            <person name="Cree S.L."/>
            <person name="Slow S."/>
            <person name="Kennedy M.A."/>
            <person name="Murdoch D.R."/>
            <person name="Biggs P.J."/>
            <person name="Anderson T."/>
        </authorList>
    </citation>
    <scope>NUCLEOTIDE SEQUENCE [LARGE SCALE GENOMIC DNA]</scope>
    <source>
        <strain evidence="2 3">LA01-117</strain>
    </source>
</reference>
<keyword evidence="1" id="KW-0472">Membrane</keyword>
<sequence length="214" mass="24536">MFKPSIVGVREQLNIAKLKKFNNEKLQELFQKFYWECAFFFEEFNKISIFECDRVFFFLKEMNVLATQLNNSVALTPYEFYQYQQKIYELMPGMPERICNYGLRFAMVAFYTISFSTCLGLLFGSISMSLPLLITGLIIGACMGAAVGVAEGNAKVDGWCYRFFRSKDPDPIKAGDAFIQELDNLLNPNEKMQVIHNPNGTDIGNNYFANCLPF</sequence>